<name>A0A2D0NFP1_FLAN2</name>
<evidence type="ECO:0000313" key="3">
    <source>
        <dbReference type="Proteomes" id="UP000223913"/>
    </source>
</evidence>
<dbReference type="Pfam" id="PF08592">
    <property type="entry name" value="Anthrone_oxy"/>
    <property type="match status" value="1"/>
</dbReference>
<keyword evidence="1" id="KW-0472">Membrane</keyword>
<dbReference type="RefSeq" id="WP_099149597.1">
    <property type="nucleotide sequence ID" value="NZ_PDUD01000012.1"/>
</dbReference>
<dbReference type="OrthoDB" id="7839936at2"/>
<protein>
    <recommendedName>
        <fullName evidence="4">DUF1772 domain-containing protein</fullName>
    </recommendedName>
</protein>
<sequence length="153" mass="17053">MKKNLPYVAIIGIAAFAGNMINIGLSYGIHWQSLGPSEFMKSFAIDFPLLLYPTVATLLPAFVATLVLYFSTTAGTDAKRNWLYALIGLLLINVKTVAYHLPMNLAFIDQAIELTEVSGKLNTWLIFHWIRIVVAIAAAIYAMKGWKCMIENR</sequence>
<gene>
    <name evidence="2" type="ORF">CRP01_08490</name>
</gene>
<dbReference type="Proteomes" id="UP000223913">
    <property type="component" value="Unassembled WGS sequence"/>
</dbReference>
<keyword evidence="1" id="KW-0812">Transmembrane</keyword>
<dbReference type="EMBL" id="PDUD01000012">
    <property type="protein sequence ID" value="PHN06989.1"/>
    <property type="molecule type" value="Genomic_DNA"/>
</dbReference>
<feature type="transmembrane region" description="Helical" evidence="1">
    <location>
        <begin position="121"/>
        <end position="143"/>
    </location>
</feature>
<keyword evidence="3" id="KW-1185">Reference proteome</keyword>
<evidence type="ECO:0000256" key="1">
    <source>
        <dbReference type="SAM" id="Phobius"/>
    </source>
</evidence>
<feature type="transmembrane region" description="Helical" evidence="1">
    <location>
        <begin position="49"/>
        <end position="70"/>
    </location>
</feature>
<reference evidence="2 3" key="1">
    <citation type="submission" date="2017-10" db="EMBL/GenBank/DDBJ databases">
        <title>The draft genome sequence of Lewinella nigricans NBRC 102662.</title>
        <authorList>
            <person name="Wang K."/>
        </authorList>
    </citation>
    <scope>NUCLEOTIDE SEQUENCE [LARGE SCALE GENOMIC DNA]</scope>
    <source>
        <strain evidence="2 3">NBRC 102662</strain>
    </source>
</reference>
<feature type="transmembrane region" description="Helical" evidence="1">
    <location>
        <begin position="7"/>
        <end position="29"/>
    </location>
</feature>
<keyword evidence="1" id="KW-1133">Transmembrane helix</keyword>
<dbReference type="InterPro" id="IPR013901">
    <property type="entry name" value="Anthrone_oxy"/>
</dbReference>
<accession>A0A2D0NFP1</accession>
<evidence type="ECO:0000313" key="2">
    <source>
        <dbReference type="EMBL" id="PHN06989.1"/>
    </source>
</evidence>
<comment type="caution">
    <text evidence="2">The sequence shown here is derived from an EMBL/GenBank/DDBJ whole genome shotgun (WGS) entry which is preliminary data.</text>
</comment>
<evidence type="ECO:0008006" key="4">
    <source>
        <dbReference type="Google" id="ProtNLM"/>
    </source>
</evidence>
<proteinExistence type="predicted"/>
<organism evidence="2 3">
    <name type="scientific">Flavilitoribacter nigricans (strain ATCC 23147 / DSM 23189 / NBRC 102662 / NCIMB 1420 / SS-2)</name>
    <name type="common">Lewinella nigricans</name>
    <dbReference type="NCBI Taxonomy" id="1122177"/>
    <lineage>
        <taxon>Bacteria</taxon>
        <taxon>Pseudomonadati</taxon>
        <taxon>Bacteroidota</taxon>
        <taxon>Saprospiria</taxon>
        <taxon>Saprospirales</taxon>
        <taxon>Lewinellaceae</taxon>
        <taxon>Flavilitoribacter</taxon>
    </lineage>
</organism>
<feature type="transmembrane region" description="Helical" evidence="1">
    <location>
        <begin position="82"/>
        <end position="101"/>
    </location>
</feature>
<dbReference type="AlphaFoldDB" id="A0A2D0NFP1"/>